<gene>
    <name evidence="1" type="ORF">ES332_A10G257700v1</name>
</gene>
<name>A0A5D2NXS8_GOSTO</name>
<dbReference type="EMBL" id="CM017619">
    <property type="protein sequence ID" value="TYI07894.1"/>
    <property type="molecule type" value="Genomic_DNA"/>
</dbReference>
<evidence type="ECO:0000313" key="2">
    <source>
        <dbReference type="Proteomes" id="UP000322667"/>
    </source>
</evidence>
<dbReference type="AlphaFoldDB" id="A0A5D2NXS8"/>
<evidence type="ECO:0000313" key="1">
    <source>
        <dbReference type="EMBL" id="TYI07894.1"/>
    </source>
</evidence>
<accession>A0A5D2NXS8</accession>
<organism evidence="1 2">
    <name type="scientific">Gossypium tomentosum</name>
    <name type="common">Hawaiian cotton</name>
    <name type="synonym">Gossypium sandvicense</name>
    <dbReference type="NCBI Taxonomy" id="34277"/>
    <lineage>
        <taxon>Eukaryota</taxon>
        <taxon>Viridiplantae</taxon>
        <taxon>Streptophyta</taxon>
        <taxon>Embryophyta</taxon>
        <taxon>Tracheophyta</taxon>
        <taxon>Spermatophyta</taxon>
        <taxon>Magnoliopsida</taxon>
        <taxon>eudicotyledons</taxon>
        <taxon>Gunneridae</taxon>
        <taxon>Pentapetalae</taxon>
        <taxon>rosids</taxon>
        <taxon>malvids</taxon>
        <taxon>Malvales</taxon>
        <taxon>Malvaceae</taxon>
        <taxon>Malvoideae</taxon>
        <taxon>Gossypium</taxon>
    </lineage>
</organism>
<proteinExistence type="predicted"/>
<dbReference type="Proteomes" id="UP000322667">
    <property type="component" value="Chromosome A10"/>
</dbReference>
<reference evidence="1 2" key="1">
    <citation type="submission" date="2019-07" db="EMBL/GenBank/DDBJ databases">
        <title>WGS assembly of Gossypium tomentosum.</title>
        <authorList>
            <person name="Chen Z.J."/>
            <person name="Sreedasyam A."/>
            <person name="Ando A."/>
            <person name="Song Q."/>
            <person name="De L."/>
            <person name="Hulse-Kemp A."/>
            <person name="Ding M."/>
            <person name="Ye W."/>
            <person name="Kirkbride R."/>
            <person name="Jenkins J."/>
            <person name="Plott C."/>
            <person name="Lovell J."/>
            <person name="Lin Y.-M."/>
            <person name="Vaughn R."/>
            <person name="Liu B."/>
            <person name="Li W."/>
            <person name="Simpson S."/>
            <person name="Scheffler B."/>
            <person name="Saski C."/>
            <person name="Grover C."/>
            <person name="Hu G."/>
            <person name="Conover J."/>
            <person name="Carlson J."/>
            <person name="Shu S."/>
            <person name="Boston L."/>
            <person name="Williams M."/>
            <person name="Peterson D."/>
            <person name="Mcgee K."/>
            <person name="Jones D."/>
            <person name="Wendel J."/>
            <person name="Stelly D."/>
            <person name="Grimwood J."/>
            <person name="Schmutz J."/>
        </authorList>
    </citation>
    <scope>NUCLEOTIDE SEQUENCE [LARGE SCALE GENOMIC DNA]</scope>
    <source>
        <strain evidence="1">7179.01</strain>
    </source>
</reference>
<keyword evidence="2" id="KW-1185">Reference proteome</keyword>
<protein>
    <submittedName>
        <fullName evidence="1">Uncharacterized protein</fullName>
    </submittedName>
</protein>
<sequence length="109" mass="11988">MFKRKQQILKPLSPLIRPNSNVIVQTPILGFIGVNASTSAMVLDPSYGKTRGHFLWFNIQVEKWSPKIKTAGTEKASWRAVLRTEVRRGLGGCCCCARVSTLTCVLGPG</sequence>